<proteinExistence type="predicted"/>
<feature type="compositionally biased region" description="Basic and acidic residues" evidence="1">
    <location>
        <begin position="601"/>
        <end position="614"/>
    </location>
</feature>
<evidence type="ECO:0000256" key="1">
    <source>
        <dbReference type="SAM" id="MobiDB-lite"/>
    </source>
</evidence>
<protein>
    <submittedName>
        <fullName evidence="2">Uncharacterized protein</fullName>
    </submittedName>
</protein>
<feature type="region of interest" description="Disordered" evidence="1">
    <location>
        <begin position="601"/>
        <end position="623"/>
    </location>
</feature>
<accession>A0A9D5DDG5</accession>
<reference evidence="2" key="2">
    <citation type="journal article" date="2022" name="Hortic Res">
        <title>The genome of Dioscorea zingiberensis sheds light on the biosynthesis, origin and evolution of the medicinally important diosgenin saponins.</title>
        <authorList>
            <person name="Li Y."/>
            <person name="Tan C."/>
            <person name="Li Z."/>
            <person name="Guo J."/>
            <person name="Li S."/>
            <person name="Chen X."/>
            <person name="Wang C."/>
            <person name="Dai X."/>
            <person name="Yang H."/>
            <person name="Song W."/>
            <person name="Hou L."/>
            <person name="Xu J."/>
            <person name="Tong Z."/>
            <person name="Xu A."/>
            <person name="Yuan X."/>
            <person name="Wang W."/>
            <person name="Yang Q."/>
            <person name="Chen L."/>
            <person name="Sun Z."/>
            <person name="Wang K."/>
            <person name="Pan B."/>
            <person name="Chen J."/>
            <person name="Bao Y."/>
            <person name="Liu F."/>
            <person name="Qi X."/>
            <person name="Gang D.R."/>
            <person name="Wen J."/>
            <person name="Li J."/>
        </authorList>
    </citation>
    <scope>NUCLEOTIDE SEQUENCE</scope>
    <source>
        <strain evidence="2">Dzin_1.0</strain>
    </source>
</reference>
<feature type="region of interest" description="Disordered" evidence="1">
    <location>
        <begin position="412"/>
        <end position="442"/>
    </location>
</feature>
<dbReference type="OrthoDB" id="1916794at2759"/>
<evidence type="ECO:0000313" key="2">
    <source>
        <dbReference type="EMBL" id="KAJ0989901.1"/>
    </source>
</evidence>
<comment type="caution">
    <text evidence="2">The sequence shown here is derived from an EMBL/GenBank/DDBJ whole genome shotgun (WGS) entry which is preliminary data.</text>
</comment>
<name>A0A9D5DDG5_9LILI</name>
<dbReference type="AlphaFoldDB" id="A0A9D5DDG5"/>
<keyword evidence="3" id="KW-1185">Reference proteome</keyword>
<feature type="compositionally biased region" description="Basic and acidic residues" evidence="1">
    <location>
        <begin position="310"/>
        <end position="333"/>
    </location>
</feature>
<evidence type="ECO:0000313" key="3">
    <source>
        <dbReference type="Proteomes" id="UP001085076"/>
    </source>
</evidence>
<feature type="region of interest" description="Disordered" evidence="1">
    <location>
        <begin position="258"/>
        <end position="286"/>
    </location>
</feature>
<dbReference type="PANTHER" id="PTHR33621:SF2">
    <property type="entry name" value="RIBOSOMAL L1 DOMAIN-CONTAINING PROTEIN"/>
    <property type="match status" value="1"/>
</dbReference>
<feature type="region of interest" description="Disordered" evidence="1">
    <location>
        <begin position="157"/>
        <end position="226"/>
    </location>
</feature>
<gene>
    <name evidence="2" type="ORF">J5N97_008257</name>
</gene>
<organism evidence="2 3">
    <name type="scientific">Dioscorea zingiberensis</name>
    <dbReference type="NCBI Taxonomy" id="325984"/>
    <lineage>
        <taxon>Eukaryota</taxon>
        <taxon>Viridiplantae</taxon>
        <taxon>Streptophyta</taxon>
        <taxon>Embryophyta</taxon>
        <taxon>Tracheophyta</taxon>
        <taxon>Spermatophyta</taxon>
        <taxon>Magnoliopsida</taxon>
        <taxon>Liliopsida</taxon>
        <taxon>Dioscoreales</taxon>
        <taxon>Dioscoreaceae</taxon>
        <taxon>Dioscorea</taxon>
    </lineage>
</organism>
<feature type="compositionally biased region" description="Basic and acidic residues" evidence="1">
    <location>
        <begin position="272"/>
        <end position="286"/>
    </location>
</feature>
<dbReference type="Proteomes" id="UP001085076">
    <property type="component" value="Miscellaneous, Linkage group lg01"/>
</dbReference>
<feature type="compositionally biased region" description="Basic and acidic residues" evidence="1">
    <location>
        <begin position="182"/>
        <end position="194"/>
    </location>
</feature>
<feature type="region of interest" description="Disordered" evidence="1">
    <location>
        <begin position="303"/>
        <end position="376"/>
    </location>
</feature>
<dbReference type="EMBL" id="JAGGNH010000001">
    <property type="protein sequence ID" value="KAJ0989901.1"/>
    <property type="molecule type" value="Genomic_DNA"/>
</dbReference>
<reference evidence="2" key="1">
    <citation type="submission" date="2021-03" db="EMBL/GenBank/DDBJ databases">
        <authorList>
            <person name="Li Z."/>
            <person name="Yang C."/>
        </authorList>
    </citation>
    <scope>NUCLEOTIDE SEQUENCE</scope>
    <source>
        <strain evidence="2">Dzin_1.0</strain>
        <tissue evidence="2">Leaf</tissue>
    </source>
</reference>
<dbReference type="PANTHER" id="PTHR33621">
    <property type="entry name" value="ASPARTIC/GLUTAMIC ACID-RICH PROTEIN"/>
    <property type="match status" value="1"/>
</dbReference>
<feature type="compositionally biased region" description="Basic and acidic residues" evidence="1">
    <location>
        <begin position="412"/>
        <end position="421"/>
    </location>
</feature>
<sequence length="623" mass="68636">MDFHSLSRRELQALCKKNRIPANITNVAMADALQALQTVEGLDGIQELLSPSKESMMSPDLPRTGRRTSVRRRAVQDEVAFDKVSTAPRTRRGSARVSEIKKMELECEEGGKQGEIHEEVLECPAAQGSPLPRSRRVIARSSETVRLAIEEEEGEKQEKEVLLETPAACTGRRTRAAARGGSKREEEEKEEGTKTGRYRTRLSSRKETGEVTGVSARPRTRSTRASAAVKMVALVQEEDQEKKKQEIEVVLSGEKSGELIEEPVAENPIEAAKIDDGEQRDDHQEESPIRGLVIMQNDQEILAEINEPIKQSHGEEISREDKEENREENKEYQLPDPQASDEVTGEIIDSGDLLSGHQELEPEIPAIINQSPNSSFNVADHLGEKAEENLTLQLAGITLNEAKHSADDLEFKEATEIKTSSDDIQSPTEEAPNVESPAEAEINAPAADDLNFNAGITLNEAKHPADDLEFKEATEIKTSSENLQANLDIQSLTEEAPNVESPAEAEIKAPAADDLKGIFSAEGTTAPSPPQSCEIERSESMPPLGCIYSAAQNDKEKARGLTGLTDGDFKVIVKAEKQNQQKKDLNELSMRKLRALVKEMHTKNNKKVEGKRSALAELDENQL</sequence>